<dbReference type="InterPro" id="IPR011453">
    <property type="entry name" value="DUF1559"/>
</dbReference>
<dbReference type="EMBL" id="JABRWO010000013">
    <property type="protein sequence ID" value="MBA2117163.1"/>
    <property type="molecule type" value="Genomic_DNA"/>
</dbReference>
<dbReference type="RefSeq" id="WP_207398546.1">
    <property type="nucleotide sequence ID" value="NZ_JABRWO010000013.1"/>
</dbReference>
<evidence type="ECO:0000259" key="2">
    <source>
        <dbReference type="Pfam" id="PF07596"/>
    </source>
</evidence>
<keyword evidence="1" id="KW-1133">Transmembrane helix</keyword>
<evidence type="ECO:0000256" key="1">
    <source>
        <dbReference type="SAM" id="Phobius"/>
    </source>
</evidence>
<dbReference type="NCBIfam" id="TIGR04294">
    <property type="entry name" value="pre_pil_HX9DG"/>
    <property type="match status" value="1"/>
</dbReference>
<dbReference type="PANTHER" id="PTHR30093">
    <property type="entry name" value="GENERAL SECRETION PATHWAY PROTEIN G"/>
    <property type="match status" value="1"/>
</dbReference>
<feature type="transmembrane region" description="Helical" evidence="1">
    <location>
        <begin position="12"/>
        <end position="34"/>
    </location>
</feature>
<proteinExistence type="predicted"/>
<sequence>MRTSEYRRVGFTLVELLVVIAIIGVLIALLLPAVQQAREAARRMQCTNHLKQIGLALHNHHDTFNRFPPGGAQDQPPFGTATPVNTTWGSSWFVYILPFVEENAIYDKWEFQGSSGVFNSNNNDVVKGLEMDKYRCPSSPLPGFSRSNSGNSASVNYVGISGAADGIIPGYTESRITHNARGGIHSAGGLLFANSQTKFSNMTDGSTNTLAVSEHGNWLTDTSNNKQDWRASQPWSWTIGCKSSDSPPDMTYNGDNRPFNVTTIRYAINRTTGWTDDENNTGVGNDGGANIPLNSTHPGGVNALLGDGSVRFIAETIQLETLGRLATRDDGQVIGEY</sequence>
<protein>
    <recommendedName>
        <fullName evidence="2">DUF1559 domain-containing protein</fullName>
    </recommendedName>
</protein>
<keyword evidence="1" id="KW-0472">Membrane</keyword>
<dbReference type="NCBIfam" id="TIGR02532">
    <property type="entry name" value="IV_pilin_GFxxxE"/>
    <property type="match status" value="1"/>
</dbReference>
<dbReference type="Pfam" id="PF07596">
    <property type="entry name" value="SBP_bac_10"/>
    <property type="match status" value="1"/>
</dbReference>
<accession>A0A7V8V924</accession>
<dbReference type="Proteomes" id="UP000551616">
    <property type="component" value="Unassembled WGS sequence"/>
</dbReference>
<dbReference type="Gene3D" id="3.30.700.10">
    <property type="entry name" value="Glycoprotein, Type 4 Pilin"/>
    <property type="match status" value="1"/>
</dbReference>
<reference evidence="3 4" key="1">
    <citation type="submission" date="2020-05" db="EMBL/GenBank/DDBJ databases">
        <title>Bremerella alba sp. nov., a novel planctomycete isolated from the surface of the macroalga Fucus spiralis.</title>
        <authorList>
            <person name="Godinho O."/>
            <person name="Botelho R."/>
            <person name="Albuquerque L."/>
            <person name="Wiegand S."/>
            <person name="Da Costa M.S."/>
            <person name="Lobo-Da-Cunha A."/>
            <person name="Jogler C."/>
            <person name="Lage O.M."/>
        </authorList>
    </citation>
    <scope>NUCLEOTIDE SEQUENCE [LARGE SCALE GENOMIC DNA]</scope>
    <source>
        <strain evidence="3 4">FF15</strain>
    </source>
</reference>
<evidence type="ECO:0000313" key="3">
    <source>
        <dbReference type="EMBL" id="MBA2117163.1"/>
    </source>
</evidence>
<name>A0A7V8V924_9BACT</name>
<dbReference type="PANTHER" id="PTHR30093:SF2">
    <property type="entry name" value="TYPE II SECRETION SYSTEM PROTEIN H"/>
    <property type="match status" value="1"/>
</dbReference>
<keyword evidence="1" id="KW-0812">Transmembrane</keyword>
<evidence type="ECO:0000313" key="4">
    <source>
        <dbReference type="Proteomes" id="UP000551616"/>
    </source>
</evidence>
<comment type="caution">
    <text evidence="3">The sequence shown here is derived from an EMBL/GenBank/DDBJ whole genome shotgun (WGS) entry which is preliminary data.</text>
</comment>
<dbReference type="InterPro" id="IPR027558">
    <property type="entry name" value="Pre_pil_HX9DG_C"/>
</dbReference>
<dbReference type="SUPFAM" id="SSF54523">
    <property type="entry name" value="Pili subunits"/>
    <property type="match status" value="1"/>
</dbReference>
<dbReference type="InterPro" id="IPR012902">
    <property type="entry name" value="N_methyl_site"/>
</dbReference>
<dbReference type="AlphaFoldDB" id="A0A7V8V924"/>
<gene>
    <name evidence="3" type="ORF">HOV93_43590</name>
</gene>
<feature type="domain" description="DUF1559" evidence="2">
    <location>
        <begin position="35"/>
        <end position="319"/>
    </location>
</feature>
<keyword evidence="4" id="KW-1185">Reference proteome</keyword>
<dbReference type="Pfam" id="PF07963">
    <property type="entry name" value="N_methyl"/>
    <property type="match status" value="1"/>
</dbReference>
<dbReference type="InterPro" id="IPR045584">
    <property type="entry name" value="Pilin-like"/>
</dbReference>
<organism evidence="3 4">
    <name type="scientific">Bremerella alba</name>
    <dbReference type="NCBI Taxonomy" id="980252"/>
    <lineage>
        <taxon>Bacteria</taxon>
        <taxon>Pseudomonadati</taxon>
        <taxon>Planctomycetota</taxon>
        <taxon>Planctomycetia</taxon>
        <taxon>Pirellulales</taxon>
        <taxon>Pirellulaceae</taxon>
        <taxon>Bremerella</taxon>
    </lineage>
</organism>